<organism evidence="9 10">
    <name type="scientific">Salinarimonas soli</name>
    <dbReference type="NCBI Taxonomy" id="1638099"/>
    <lineage>
        <taxon>Bacteria</taxon>
        <taxon>Pseudomonadati</taxon>
        <taxon>Pseudomonadota</taxon>
        <taxon>Alphaproteobacteria</taxon>
        <taxon>Hyphomicrobiales</taxon>
        <taxon>Salinarimonadaceae</taxon>
        <taxon>Salinarimonas</taxon>
    </lineage>
</organism>
<gene>
    <name evidence="9" type="ORF">F0L46_04260</name>
</gene>
<evidence type="ECO:0000256" key="1">
    <source>
        <dbReference type="ARBA" id="ARBA00004418"/>
    </source>
</evidence>
<reference evidence="9 10" key="1">
    <citation type="submission" date="2019-09" db="EMBL/GenBank/DDBJ databases">
        <title>Salinarimonas rosea gen. nov., sp. nov., a new member of the a-2 subgroup of the Proteobacteria.</title>
        <authorList>
            <person name="Liu J."/>
        </authorList>
    </citation>
    <scope>NUCLEOTIDE SEQUENCE [LARGE SCALE GENOMIC DNA]</scope>
    <source>
        <strain evidence="9 10">BN140002</strain>
    </source>
</reference>
<evidence type="ECO:0000313" key="9">
    <source>
        <dbReference type="EMBL" id="KAA2241216.1"/>
    </source>
</evidence>
<comment type="caution">
    <text evidence="9">The sequence shown here is derived from an EMBL/GenBank/DDBJ whole genome shotgun (WGS) entry which is preliminary data.</text>
</comment>
<dbReference type="InterPro" id="IPR001638">
    <property type="entry name" value="Solute-binding_3/MltF_N"/>
</dbReference>
<evidence type="ECO:0000256" key="6">
    <source>
        <dbReference type="ARBA" id="ARBA00070228"/>
    </source>
</evidence>
<name>A0A5B2VS92_9HYPH</name>
<evidence type="ECO:0000256" key="2">
    <source>
        <dbReference type="ARBA" id="ARBA00010742"/>
    </source>
</evidence>
<dbReference type="OrthoDB" id="7374754at2"/>
<dbReference type="GO" id="GO:0016020">
    <property type="term" value="C:membrane"/>
    <property type="evidence" value="ECO:0007669"/>
    <property type="project" value="InterPro"/>
</dbReference>
<dbReference type="InterPro" id="IPR010067">
    <property type="entry name" value="ABC_SsuA_sub-bd"/>
</dbReference>
<dbReference type="SMART" id="SM00062">
    <property type="entry name" value="PBPb"/>
    <property type="match status" value="1"/>
</dbReference>
<dbReference type="Gene3D" id="3.40.190.10">
    <property type="entry name" value="Periplasmic binding protein-like II"/>
    <property type="match status" value="2"/>
</dbReference>
<keyword evidence="3" id="KW-0813">Transport</keyword>
<feature type="chain" id="PRO_5022895858" description="Putative aliphatic sulfonates-binding protein" evidence="7">
    <location>
        <begin position="25"/>
        <end position="324"/>
    </location>
</feature>
<comment type="similarity">
    <text evidence="2">Belongs to the bacterial solute-binding protein SsuA/TauA family.</text>
</comment>
<proteinExistence type="inferred from homology"/>
<dbReference type="EMBL" id="VUOA01000008">
    <property type="protein sequence ID" value="KAA2241216.1"/>
    <property type="molecule type" value="Genomic_DNA"/>
</dbReference>
<dbReference type="PANTHER" id="PTHR30024">
    <property type="entry name" value="ALIPHATIC SULFONATES-BINDING PROTEIN-RELATED"/>
    <property type="match status" value="1"/>
</dbReference>
<evidence type="ECO:0000256" key="5">
    <source>
        <dbReference type="ARBA" id="ARBA00055538"/>
    </source>
</evidence>
<dbReference type="PANTHER" id="PTHR30024:SF21">
    <property type="entry name" value="ABC TRANSPORTER SUBSTRATE-BINDING PROTEIN"/>
    <property type="match status" value="1"/>
</dbReference>
<evidence type="ECO:0000313" key="10">
    <source>
        <dbReference type="Proteomes" id="UP000323142"/>
    </source>
</evidence>
<comment type="function">
    <text evidence="5">Part of a binding-protein-dependent transport system for aliphatic sulfonates. Putative binding protein.</text>
</comment>
<evidence type="ECO:0000259" key="8">
    <source>
        <dbReference type="SMART" id="SM00062"/>
    </source>
</evidence>
<keyword evidence="4 7" id="KW-0732">Signal</keyword>
<dbReference type="GO" id="GO:0042626">
    <property type="term" value="F:ATPase-coupled transmembrane transporter activity"/>
    <property type="evidence" value="ECO:0007669"/>
    <property type="project" value="InterPro"/>
</dbReference>
<dbReference type="InterPro" id="IPR015168">
    <property type="entry name" value="SsuA/THI5"/>
</dbReference>
<comment type="subcellular location">
    <subcellularLocation>
        <location evidence="1">Periplasm</location>
    </subcellularLocation>
</comment>
<dbReference type="NCBIfam" id="TIGR01728">
    <property type="entry name" value="SsuA_fam"/>
    <property type="match status" value="1"/>
</dbReference>
<sequence>MLPSRRNLFSLLAAGLISFGMADAARAQAPREIRIDYATYNPVSLVLKERGILERALAGDGIGVRWVQSLGSNKALEFLNAGSLDFGSTAGAAALIGRINGNPIKSVYVYSRPEWTALVTRKDSPVASVADLKGKRIAVTRGTDPHIFLVRSLREAGLTERDVRLVLLQHPDGRTALERGDVDAWAGLDPLMAAAEIESGARLFHRNAAANTWGILNVREAFARENPALVNRVLAAYEEARAWALANPAELKALLVGFTKLPEPVVARQLERTELTHSAIGPAQIDTILQAGLALQEAGVLPAGTDVHAALDALVDRRFATAAR</sequence>
<dbReference type="SUPFAM" id="SSF53850">
    <property type="entry name" value="Periplasmic binding protein-like II"/>
    <property type="match status" value="1"/>
</dbReference>
<dbReference type="Pfam" id="PF09084">
    <property type="entry name" value="NMT1"/>
    <property type="match status" value="1"/>
</dbReference>
<evidence type="ECO:0000256" key="4">
    <source>
        <dbReference type="ARBA" id="ARBA00022729"/>
    </source>
</evidence>
<dbReference type="AlphaFoldDB" id="A0A5B2VS92"/>
<feature type="signal peptide" evidence="7">
    <location>
        <begin position="1"/>
        <end position="24"/>
    </location>
</feature>
<feature type="domain" description="Solute-binding protein family 3/N-terminal" evidence="8">
    <location>
        <begin position="32"/>
        <end position="247"/>
    </location>
</feature>
<dbReference type="GO" id="GO:0042597">
    <property type="term" value="C:periplasmic space"/>
    <property type="evidence" value="ECO:0007669"/>
    <property type="project" value="UniProtKB-SubCell"/>
</dbReference>
<accession>A0A5B2VS92</accession>
<dbReference type="RefSeq" id="WP_149815797.1">
    <property type="nucleotide sequence ID" value="NZ_VUOA01000008.1"/>
</dbReference>
<reference evidence="9 10" key="2">
    <citation type="submission" date="2019-09" db="EMBL/GenBank/DDBJ databases">
        <authorList>
            <person name="Jin C."/>
        </authorList>
    </citation>
    <scope>NUCLEOTIDE SEQUENCE [LARGE SCALE GENOMIC DNA]</scope>
    <source>
        <strain evidence="9 10">BN140002</strain>
    </source>
</reference>
<dbReference type="Proteomes" id="UP000323142">
    <property type="component" value="Unassembled WGS sequence"/>
</dbReference>
<evidence type="ECO:0000256" key="3">
    <source>
        <dbReference type="ARBA" id="ARBA00022448"/>
    </source>
</evidence>
<keyword evidence="10" id="KW-1185">Reference proteome</keyword>
<protein>
    <recommendedName>
        <fullName evidence="6">Putative aliphatic sulfonates-binding protein</fullName>
    </recommendedName>
</protein>
<evidence type="ECO:0000256" key="7">
    <source>
        <dbReference type="SAM" id="SignalP"/>
    </source>
</evidence>
<dbReference type="FunFam" id="3.40.190.10:FF:000050">
    <property type="entry name" value="Sulfonate ABC transporter substrate-binding protein"/>
    <property type="match status" value="1"/>
</dbReference>